<protein>
    <submittedName>
        <fullName evidence="2 4">Uncharacterized protein</fullName>
    </submittedName>
</protein>
<keyword evidence="3" id="KW-1185">Reference proteome</keyword>
<feature type="region of interest" description="Disordered" evidence="1">
    <location>
        <begin position="45"/>
        <end position="141"/>
    </location>
</feature>
<sequence>MYTALQSCDFPNLKFVCDDCLPTFNTSSVGRGVLPLPSASGLVECAQQSASAEAPPTDTADEQRRPRRRRAINNVRPTSSESRAAAVIESGSPAAIQTLPEPPVSLPNANSRSYARVAAASHSPNSAVTSVTERPLTQPAS</sequence>
<dbReference type="Proteomes" id="UP000272942">
    <property type="component" value="Unassembled WGS sequence"/>
</dbReference>
<dbReference type="WBParaSite" id="ECPE_0001022101-mRNA-1">
    <property type="protein sequence ID" value="ECPE_0001022101-mRNA-1"/>
    <property type="gene ID" value="ECPE_0001022101"/>
</dbReference>
<feature type="compositionally biased region" description="Polar residues" evidence="1">
    <location>
        <begin position="122"/>
        <end position="132"/>
    </location>
</feature>
<reference evidence="4" key="1">
    <citation type="submission" date="2016-06" db="UniProtKB">
        <authorList>
            <consortium name="WormBaseParasite"/>
        </authorList>
    </citation>
    <scope>IDENTIFICATION</scope>
</reference>
<gene>
    <name evidence="2" type="ORF">ECPE_LOCUS10189</name>
</gene>
<reference evidence="2 3" key="2">
    <citation type="submission" date="2018-11" db="EMBL/GenBank/DDBJ databases">
        <authorList>
            <consortium name="Pathogen Informatics"/>
        </authorList>
    </citation>
    <scope>NUCLEOTIDE SEQUENCE [LARGE SCALE GENOMIC DNA]</scope>
    <source>
        <strain evidence="2 3">Egypt</strain>
    </source>
</reference>
<proteinExistence type="predicted"/>
<dbReference type="EMBL" id="UZAN01048653">
    <property type="protein sequence ID" value="VDP86633.1"/>
    <property type="molecule type" value="Genomic_DNA"/>
</dbReference>
<name>A0A183ATA4_9TREM</name>
<evidence type="ECO:0000313" key="2">
    <source>
        <dbReference type="EMBL" id="VDP86633.1"/>
    </source>
</evidence>
<accession>A0A183ATA4</accession>
<evidence type="ECO:0000313" key="4">
    <source>
        <dbReference type="WBParaSite" id="ECPE_0001022101-mRNA-1"/>
    </source>
</evidence>
<dbReference type="AlphaFoldDB" id="A0A183ATA4"/>
<evidence type="ECO:0000313" key="3">
    <source>
        <dbReference type="Proteomes" id="UP000272942"/>
    </source>
</evidence>
<organism evidence="4">
    <name type="scientific">Echinostoma caproni</name>
    <dbReference type="NCBI Taxonomy" id="27848"/>
    <lineage>
        <taxon>Eukaryota</taxon>
        <taxon>Metazoa</taxon>
        <taxon>Spiralia</taxon>
        <taxon>Lophotrochozoa</taxon>
        <taxon>Platyhelminthes</taxon>
        <taxon>Trematoda</taxon>
        <taxon>Digenea</taxon>
        <taxon>Plagiorchiida</taxon>
        <taxon>Echinostomata</taxon>
        <taxon>Echinostomatoidea</taxon>
        <taxon>Echinostomatidae</taxon>
        <taxon>Echinostoma</taxon>
    </lineage>
</organism>
<evidence type="ECO:0000256" key="1">
    <source>
        <dbReference type="SAM" id="MobiDB-lite"/>
    </source>
</evidence>